<sequence length="179" mass="20227">MVNIEISQTNNHQSFSFPLSATSSSSHQQFQQFRSFPPPHSLHSPNLIIPPIHYHQHHHHYHQRLNNTKTAIHQSSSSSSTTSPITPITSSSSPSPPFSSFITSTATKKTSPISITKVHSQFIRIDNYKITFLPTNNILFPKNNSRLELCLRLTENGLSINMNNLMQDEVFIPIDQVNL</sequence>
<protein>
    <submittedName>
        <fullName evidence="2">3071_t:CDS:1</fullName>
    </submittedName>
</protein>
<name>A0A9N9F2I3_9GLOM</name>
<evidence type="ECO:0000313" key="3">
    <source>
        <dbReference type="Proteomes" id="UP000789706"/>
    </source>
</evidence>
<feature type="region of interest" description="Disordered" evidence="1">
    <location>
        <begin position="70"/>
        <end position="99"/>
    </location>
</feature>
<dbReference type="AlphaFoldDB" id="A0A9N9F2I3"/>
<proteinExistence type="predicted"/>
<comment type="caution">
    <text evidence="2">The sequence shown here is derived from an EMBL/GenBank/DDBJ whole genome shotgun (WGS) entry which is preliminary data.</text>
</comment>
<evidence type="ECO:0000313" key="2">
    <source>
        <dbReference type="EMBL" id="CAG8505415.1"/>
    </source>
</evidence>
<accession>A0A9N9F2I3</accession>
<organism evidence="2 3">
    <name type="scientific">Diversispora eburnea</name>
    <dbReference type="NCBI Taxonomy" id="1213867"/>
    <lineage>
        <taxon>Eukaryota</taxon>
        <taxon>Fungi</taxon>
        <taxon>Fungi incertae sedis</taxon>
        <taxon>Mucoromycota</taxon>
        <taxon>Glomeromycotina</taxon>
        <taxon>Glomeromycetes</taxon>
        <taxon>Diversisporales</taxon>
        <taxon>Diversisporaceae</taxon>
        <taxon>Diversispora</taxon>
    </lineage>
</organism>
<keyword evidence="3" id="KW-1185">Reference proteome</keyword>
<reference evidence="2" key="1">
    <citation type="submission" date="2021-06" db="EMBL/GenBank/DDBJ databases">
        <authorList>
            <person name="Kallberg Y."/>
            <person name="Tangrot J."/>
            <person name="Rosling A."/>
        </authorList>
    </citation>
    <scope>NUCLEOTIDE SEQUENCE</scope>
    <source>
        <strain evidence="2">AZ414A</strain>
    </source>
</reference>
<dbReference type="EMBL" id="CAJVPK010000402">
    <property type="protein sequence ID" value="CAG8505415.1"/>
    <property type="molecule type" value="Genomic_DNA"/>
</dbReference>
<gene>
    <name evidence="2" type="ORF">DEBURN_LOCUS4897</name>
</gene>
<dbReference type="Proteomes" id="UP000789706">
    <property type="component" value="Unassembled WGS sequence"/>
</dbReference>
<feature type="compositionally biased region" description="Low complexity" evidence="1">
    <location>
        <begin position="75"/>
        <end position="99"/>
    </location>
</feature>
<dbReference type="OrthoDB" id="10614735at2759"/>
<evidence type="ECO:0000256" key="1">
    <source>
        <dbReference type="SAM" id="MobiDB-lite"/>
    </source>
</evidence>